<organism evidence="1 2">
    <name type="scientific">Setaria digitata</name>
    <dbReference type="NCBI Taxonomy" id="48799"/>
    <lineage>
        <taxon>Eukaryota</taxon>
        <taxon>Metazoa</taxon>
        <taxon>Ecdysozoa</taxon>
        <taxon>Nematoda</taxon>
        <taxon>Chromadorea</taxon>
        <taxon>Rhabditida</taxon>
        <taxon>Spirurina</taxon>
        <taxon>Spiruromorpha</taxon>
        <taxon>Filarioidea</taxon>
        <taxon>Setariidae</taxon>
        <taxon>Setaria</taxon>
    </lineage>
</organism>
<reference evidence="2" key="1">
    <citation type="submission" date="2022-11" db="UniProtKB">
        <authorList>
            <consortium name="WormBaseParasite"/>
        </authorList>
    </citation>
    <scope>IDENTIFICATION</scope>
</reference>
<dbReference type="WBParaSite" id="sdigi.contig623.g9267.t1">
    <property type="protein sequence ID" value="sdigi.contig623.g9267.t1"/>
    <property type="gene ID" value="sdigi.contig623.g9267"/>
</dbReference>
<evidence type="ECO:0000313" key="1">
    <source>
        <dbReference type="Proteomes" id="UP000887581"/>
    </source>
</evidence>
<dbReference type="Proteomes" id="UP000887581">
    <property type="component" value="Unplaced"/>
</dbReference>
<sequence>MTGRGQTKELMLIDDVLCNLKPTVVRIIPKMNNGNERNKMFETFSFIEGNGIVAYDIHDDMQPRMKYRLGVVCGFGDCGRG</sequence>
<evidence type="ECO:0000313" key="2">
    <source>
        <dbReference type="WBParaSite" id="sdigi.contig623.g9267.t1"/>
    </source>
</evidence>
<name>A0A915PZ85_9BILA</name>
<proteinExistence type="predicted"/>
<keyword evidence="1" id="KW-1185">Reference proteome</keyword>
<accession>A0A915PZ85</accession>
<protein>
    <submittedName>
        <fullName evidence="2">Uncharacterized protein</fullName>
    </submittedName>
</protein>
<dbReference type="AlphaFoldDB" id="A0A915PZ85"/>